<evidence type="ECO:0000259" key="3">
    <source>
        <dbReference type="Pfam" id="PF06414"/>
    </source>
</evidence>
<accession>A0AAE7E7B2</accession>
<dbReference type="Pfam" id="PF06414">
    <property type="entry name" value="Zeta_toxin"/>
    <property type="match status" value="1"/>
</dbReference>
<dbReference type="Gene3D" id="3.40.50.300">
    <property type="entry name" value="P-loop containing nucleotide triphosphate hydrolases"/>
    <property type="match status" value="1"/>
</dbReference>
<keyword evidence="1" id="KW-0547">Nucleotide-binding</keyword>
<sequence length="200" mass="23277">MKVILILGVNGSGKSTFYRNNLKEHFEKENIFYINADEIKQQLVKDGIENNQAKIKSGQIAISQMGKYIKEKKNFAFETTFTDDGAMGSIAIMKELKKQNYEIEGYFIHSKDVNLNIARVEDRFRKGTGHFVPANIIKHRYELCVNNVKEYSNLFNKLEYIDNTNLDFKKSNERNLFGVKEKKLFSPKEKMKNTDLDISR</sequence>
<dbReference type="GO" id="GO:0016301">
    <property type="term" value="F:kinase activity"/>
    <property type="evidence" value="ECO:0007669"/>
    <property type="project" value="InterPro"/>
</dbReference>
<dbReference type="AlphaFoldDB" id="A0AAE7E7B2"/>
<dbReference type="EMBL" id="CP053835">
    <property type="protein sequence ID" value="QKF77886.1"/>
    <property type="molecule type" value="Genomic_DNA"/>
</dbReference>
<dbReference type="PANTHER" id="PTHR39206">
    <property type="entry name" value="SLL8004 PROTEIN"/>
    <property type="match status" value="1"/>
</dbReference>
<evidence type="ECO:0000313" key="6">
    <source>
        <dbReference type="Proteomes" id="UP000503313"/>
    </source>
</evidence>
<dbReference type="InterPro" id="IPR027417">
    <property type="entry name" value="P-loop_NTPase"/>
</dbReference>
<dbReference type="Proteomes" id="UP000503313">
    <property type="component" value="Chromosome"/>
</dbReference>
<keyword evidence="6" id="KW-1185">Reference proteome</keyword>
<dbReference type="GO" id="GO:0005524">
    <property type="term" value="F:ATP binding"/>
    <property type="evidence" value="ECO:0007669"/>
    <property type="project" value="UniProtKB-KW"/>
</dbReference>
<dbReference type="RefSeq" id="WP_129011294.1">
    <property type="nucleotide sequence ID" value="NZ_CP053835.1"/>
</dbReference>
<evidence type="ECO:0000313" key="5">
    <source>
        <dbReference type="EMBL" id="QKF77886.1"/>
    </source>
</evidence>
<dbReference type="PANTHER" id="PTHR39206:SF1">
    <property type="entry name" value="SLL8004 PROTEIN"/>
    <property type="match status" value="1"/>
</dbReference>
<proteinExistence type="predicted"/>
<dbReference type="SUPFAM" id="SSF52540">
    <property type="entry name" value="P-loop containing nucleoside triphosphate hydrolases"/>
    <property type="match status" value="1"/>
</dbReference>
<evidence type="ECO:0000256" key="2">
    <source>
        <dbReference type="ARBA" id="ARBA00022840"/>
    </source>
</evidence>
<evidence type="ECO:0000256" key="1">
    <source>
        <dbReference type="ARBA" id="ARBA00022741"/>
    </source>
</evidence>
<evidence type="ECO:0000313" key="4">
    <source>
        <dbReference type="EMBL" id="QKF77270.1"/>
    </source>
</evidence>
<protein>
    <submittedName>
        <fullName evidence="5">Zeta toxin domain-containing protein</fullName>
    </submittedName>
</protein>
<dbReference type="KEGG" id="adz:ADFLV_1868"/>
<gene>
    <name evidence="4" type="ORF">ADFLV_1238</name>
    <name evidence="5" type="ORF">ADFLV_1868</name>
</gene>
<dbReference type="InterPro" id="IPR010488">
    <property type="entry name" value="Zeta_toxin_domain"/>
</dbReference>
<reference evidence="5 6" key="1">
    <citation type="submission" date="2020-05" db="EMBL/GenBank/DDBJ databases">
        <title>Complete genome sequencing of Campylobacter and Arcobacter type strains.</title>
        <authorList>
            <person name="Miller W.G."/>
            <person name="Yee E."/>
        </authorList>
    </citation>
    <scope>NUCLEOTIDE SEQUENCE [LARGE SCALE GENOMIC DNA]</scope>
    <source>
        <strain evidence="5 6">LMG 25694</strain>
    </source>
</reference>
<name>A0AAE7E7B2_9BACT</name>
<organism evidence="5 6">
    <name type="scientific">Arcobacter defluvii</name>
    <dbReference type="NCBI Taxonomy" id="873191"/>
    <lineage>
        <taxon>Bacteria</taxon>
        <taxon>Pseudomonadati</taxon>
        <taxon>Campylobacterota</taxon>
        <taxon>Epsilonproteobacteria</taxon>
        <taxon>Campylobacterales</taxon>
        <taxon>Arcobacteraceae</taxon>
        <taxon>Arcobacter</taxon>
    </lineage>
</organism>
<keyword evidence="2" id="KW-0067">ATP-binding</keyword>
<dbReference type="EMBL" id="CP053835">
    <property type="protein sequence ID" value="QKF77270.1"/>
    <property type="molecule type" value="Genomic_DNA"/>
</dbReference>
<dbReference type="KEGG" id="adz:ADFLV_1238"/>
<feature type="domain" description="Zeta toxin" evidence="3">
    <location>
        <begin position="2"/>
        <end position="164"/>
    </location>
</feature>